<feature type="short sequence motif" description="DGA/G" evidence="4">
    <location>
        <begin position="159"/>
        <end position="161"/>
    </location>
</feature>
<reference evidence="6 7" key="1">
    <citation type="journal article" date="2015" name="Genome Announc.">
        <title>Expanding the biotechnology potential of lactobacilli through comparative genomics of 213 strains and associated genera.</title>
        <authorList>
            <person name="Sun Z."/>
            <person name="Harris H.M."/>
            <person name="McCann A."/>
            <person name="Guo C."/>
            <person name="Argimon S."/>
            <person name="Zhang W."/>
            <person name="Yang X."/>
            <person name="Jeffery I.B."/>
            <person name="Cooney J.C."/>
            <person name="Kagawa T.F."/>
            <person name="Liu W."/>
            <person name="Song Y."/>
            <person name="Salvetti E."/>
            <person name="Wrobel A."/>
            <person name="Rasinkangas P."/>
            <person name="Parkhill J."/>
            <person name="Rea M.C."/>
            <person name="O'Sullivan O."/>
            <person name="Ritari J."/>
            <person name="Douillard F.P."/>
            <person name="Paul Ross R."/>
            <person name="Yang R."/>
            <person name="Briner A.E."/>
            <person name="Felis G.E."/>
            <person name="de Vos W.M."/>
            <person name="Barrangou R."/>
            <person name="Klaenhammer T.R."/>
            <person name="Caufield P.W."/>
            <person name="Cui Y."/>
            <person name="Zhang H."/>
            <person name="O'Toole P.W."/>
        </authorList>
    </citation>
    <scope>NUCLEOTIDE SEQUENCE [LARGE SCALE GENOMIC DNA]</scope>
    <source>
        <strain evidence="6 7">DSM 22697</strain>
    </source>
</reference>
<dbReference type="CDD" id="cd07208">
    <property type="entry name" value="Pat_hypo_Ecoli_yjju_like"/>
    <property type="match status" value="1"/>
</dbReference>
<protein>
    <recommendedName>
        <fullName evidence="5">PNPLA domain-containing protein</fullName>
    </recommendedName>
</protein>
<dbReference type="STRING" id="1423730.FC75_GL000638"/>
<dbReference type="EMBL" id="AYZJ01000013">
    <property type="protein sequence ID" value="KRN25368.1"/>
    <property type="molecule type" value="Genomic_DNA"/>
</dbReference>
<dbReference type="GO" id="GO:0016042">
    <property type="term" value="P:lipid catabolic process"/>
    <property type="evidence" value="ECO:0007669"/>
    <property type="project" value="UniProtKB-UniRule"/>
</dbReference>
<dbReference type="InterPro" id="IPR016035">
    <property type="entry name" value="Acyl_Trfase/lysoPLipase"/>
</dbReference>
<dbReference type="PATRIC" id="fig|1423730.4.peg.664"/>
<evidence type="ECO:0000259" key="5">
    <source>
        <dbReference type="PROSITE" id="PS51635"/>
    </source>
</evidence>
<dbReference type="PROSITE" id="PS51635">
    <property type="entry name" value="PNPLA"/>
    <property type="match status" value="1"/>
</dbReference>
<dbReference type="PANTHER" id="PTHR14226:SF25">
    <property type="entry name" value="PHOSPHOESTERASE"/>
    <property type="match status" value="1"/>
</dbReference>
<keyword evidence="3 4" id="KW-0443">Lipid metabolism</keyword>
<dbReference type="PANTHER" id="PTHR14226">
    <property type="entry name" value="NEUROPATHY TARGET ESTERASE/SWISS CHEESE D.MELANOGASTER"/>
    <property type="match status" value="1"/>
</dbReference>
<dbReference type="Pfam" id="PF01734">
    <property type="entry name" value="Patatin"/>
    <property type="match status" value="1"/>
</dbReference>
<comment type="caution">
    <text evidence="4">Lacks conserved residue(s) required for the propagation of feature annotation.</text>
</comment>
<feature type="active site" description="Proton acceptor" evidence="4">
    <location>
        <position position="159"/>
    </location>
</feature>
<dbReference type="Pfam" id="PF19890">
    <property type="entry name" value="DUF6363"/>
    <property type="match status" value="1"/>
</dbReference>
<evidence type="ECO:0000256" key="4">
    <source>
        <dbReference type="PROSITE-ProRule" id="PRU01161"/>
    </source>
</evidence>
<dbReference type="RefSeq" id="WP_054662491.1">
    <property type="nucleotide sequence ID" value="NZ_AYZJ01000013.1"/>
</dbReference>
<dbReference type="InterPro" id="IPR050301">
    <property type="entry name" value="NTE"/>
</dbReference>
<feature type="short sequence motif" description="GXSXG" evidence="4">
    <location>
        <begin position="37"/>
        <end position="41"/>
    </location>
</feature>
<comment type="caution">
    <text evidence="6">The sequence shown here is derived from an EMBL/GenBank/DDBJ whole genome shotgun (WGS) entry which is preliminary data.</text>
</comment>
<name>A0A0R2FAH5_9LACO</name>
<feature type="domain" description="PNPLA" evidence="5">
    <location>
        <begin position="6"/>
        <end position="172"/>
    </location>
</feature>
<evidence type="ECO:0000256" key="2">
    <source>
        <dbReference type="ARBA" id="ARBA00022963"/>
    </source>
</evidence>
<dbReference type="Proteomes" id="UP000050865">
    <property type="component" value="Unassembled WGS sequence"/>
</dbReference>
<dbReference type="InterPro" id="IPR002641">
    <property type="entry name" value="PNPLA_dom"/>
</dbReference>
<evidence type="ECO:0000313" key="6">
    <source>
        <dbReference type="EMBL" id="KRN25368.1"/>
    </source>
</evidence>
<evidence type="ECO:0000313" key="7">
    <source>
        <dbReference type="Proteomes" id="UP000050865"/>
    </source>
</evidence>
<gene>
    <name evidence="6" type="ORF">FC75_GL000638</name>
</gene>
<dbReference type="InterPro" id="IPR045943">
    <property type="entry name" value="DUF6363"/>
</dbReference>
<dbReference type="Gene3D" id="3.40.1090.10">
    <property type="entry name" value="Cytosolic phospholipase A2 catalytic domain"/>
    <property type="match status" value="1"/>
</dbReference>
<sequence>MYKAALVLEGGALRGQYTAGVLDTFLTHDVHFELVVGVSAGALCGTNYLSEQIGRTNAINTKHRTDKNYISVGRALHHQDIINLDYLFGEHGGDWENFDDRTYRTSRSEFVVVATSIELGHAVYFRHPQGRDMVADLKASAAMPFISAEAYTSAGPCLDGGIADSIPFEYAQHRGYDKVVVIRTRERAYRKSPTSQVLRRAYQRAFAAHPTFVQTAIARPEMYNRQAAALEQLEKANQVFVIAPEQPVTVGRLEHDVDKLKALYQTGTTEAASALPAMRDYLEQD</sequence>
<dbReference type="SUPFAM" id="SSF52151">
    <property type="entry name" value="FabD/lysophospholipase-like"/>
    <property type="match status" value="1"/>
</dbReference>
<dbReference type="InterPro" id="IPR037483">
    <property type="entry name" value="YjjU-like"/>
</dbReference>
<keyword evidence="7" id="KW-1185">Reference proteome</keyword>
<accession>A0A0R2FAH5</accession>
<dbReference type="OrthoDB" id="9802424at2"/>
<dbReference type="GO" id="GO:0016787">
    <property type="term" value="F:hydrolase activity"/>
    <property type="evidence" value="ECO:0007669"/>
    <property type="project" value="UniProtKB-UniRule"/>
</dbReference>
<keyword evidence="2 4" id="KW-0442">Lipid degradation</keyword>
<feature type="active site" description="Nucleophile" evidence="4">
    <location>
        <position position="39"/>
    </location>
</feature>
<evidence type="ECO:0000256" key="1">
    <source>
        <dbReference type="ARBA" id="ARBA00022801"/>
    </source>
</evidence>
<keyword evidence="1 4" id="KW-0378">Hydrolase</keyword>
<proteinExistence type="predicted"/>
<dbReference type="AlphaFoldDB" id="A0A0R2FAH5"/>
<evidence type="ECO:0000256" key="3">
    <source>
        <dbReference type="ARBA" id="ARBA00023098"/>
    </source>
</evidence>
<organism evidence="6 7">
    <name type="scientific">Lacticaseibacillus camelliae DSM 22697 = JCM 13995</name>
    <dbReference type="NCBI Taxonomy" id="1423730"/>
    <lineage>
        <taxon>Bacteria</taxon>
        <taxon>Bacillati</taxon>
        <taxon>Bacillota</taxon>
        <taxon>Bacilli</taxon>
        <taxon>Lactobacillales</taxon>
        <taxon>Lactobacillaceae</taxon>
        <taxon>Lacticaseibacillus</taxon>
    </lineage>
</organism>